<proteinExistence type="inferred from homology"/>
<dbReference type="InterPro" id="IPR045214">
    <property type="entry name" value="Surf1/Surf4"/>
</dbReference>
<evidence type="ECO:0000256" key="5">
    <source>
        <dbReference type="ARBA" id="ARBA00023136"/>
    </source>
</evidence>
<feature type="transmembrane region" description="Helical" evidence="6">
    <location>
        <begin position="196"/>
        <end position="218"/>
    </location>
</feature>
<evidence type="ECO:0000256" key="4">
    <source>
        <dbReference type="ARBA" id="ARBA00022989"/>
    </source>
</evidence>
<evidence type="ECO:0000256" key="2">
    <source>
        <dbReference type="ARBA" id="ARBA00007165"/>
    </source>
</evidence>
<evidence type="ECO:0000256" key="6">
    <source>
        <dbReference type="RuleBase" id="RU363076"/>
    </source>
</evidence>
<protein>
    <recommendedName>
        <fullName evidence="6">SURF1-like protein</fullName>
    </recommendedName>
</protein>
<keyword evidence="8" id="KW-1185">Reference proteome</keyword>
<keyword evidence="6" id="KW-1003">Cell membrane</keyword>
<dbReference type="PANTHER" id="PTHR23427:SF2">
    <property type="entry name" value="SURFEIT LOCUS PROTEIN 1"/>
    <property type="match status" value="1"/>
</dbReference>
<comment type="caution">
    <text evidence="7">The sequence shown here is derived from an EMBL/GenBank/DDBJ whole genome shotgun (WGS) entry which is preliminary data.</text>
</comment>
<accession>A0A8J7CUP7</accession>
<dbReference type="GO" id="GO:0005886">
    <property type="term" value="C:plasma membrane"/>
    <property type="evidence" value="ECO:0007669"/>
    <property type="project" value="UniProtKB-SubCell"/>
</dbReference>
<dbReference type="InterPro" id="IPR002994">
    <property type="entry name" value="Surf1/Shy1"/>
</dbReference>
<dbReference type="Pfam" id="PF02104">
    <property type="entry name" value="SURF1"/>
    <property type="match status" value="1"/>
</dbReference>
<dbReference type="PANTHER" id="PTHR23427">
    <property type="entry name" value="SURFEIT LOCUS PROTEIN"/>
    <property type="match status" value="1"/>
</dbReference>
<dbReference type="CDD" id="cd06662">
    <property type="entry name" value="SURF1"/>
    <property type="match status" value="1"/>
</dbReference>
<dbReference type="EMBL" id="JACVXA010000012">
    <property type="protein sequence ID" value="MBE3637784.1"/>
    <property type="molecule type" value="Genomic_DNA"/>
</dbReference>
<evidence type="ECO:0000256" key="1">
    <source>
        <dbReference type="ARBA" id="ARBA00004370"/>
    </source>
</evidence>
<dbReference type="Proteomes" id="UP000609121">
    <property type="component" value="Unassembled WGS sequence"/>
</dbReference>
<comment type="caution">
    <text evidence="6">Lacks conserved residue(s) required for the propagation of feature annotation.</text>
</comment>
<name>A0A8J7CUP7_9RHOB</name>
<comment type="subcellular location">
    <subcellularLocation>
        <location evidence="6">Cell membrane</location>
        <topology evidence="6">Multi-pass membrane protein</topology>
    </subcellularLocation>
    <subcellularLocation>
        <location evidence="1">Membrane</location>
    </subcellularLocation>
</comment>
<keyword evidence="3 6" id="KW-0812">Transmembrane</keyword>
<dbReference type="AlphaFoldDB" id="A0A8J7CUP7"/>
<sequence>MSRYVAPFLIGVLGTLVLMGLGVWQMQRLEWKQAVLAEIDTRLALPAEALPLAPDPLRDRFRPVRLQGRLGEGRALVATPADGGGAMWMRVIRPLELPDGRRILLELGRTTPEAAELLDLLPVFEGEAILYWPQETDIFTPAHEPGSQLWYARDPELMARELGTEPLLAIVRAADTVNPMLIPSEPDPTRIPNNHLNYAVTWFGLAIVWAGMTVFWLLRLRRRRYLER</sequence>
<organism evidence="7 8">
    <name type="scientific">Mangrovicoccus algicola</name>
    <dbReference type="NCBI Taxonomy" id="2771008"/>
    <lineage>
        <taxon>Bacteria</taxon>
        <taxon>Pseudomonadati</taxon>
        <taxon>Pseudomonadota</taxon>
        <taxon>Alphaproteobacteria</taxon>
        <taxon>Rhodobacterales</taxon>
        <taxon>Paracoccaceae</taxon>
        <taxon>Mangrovicoccus</taxon>
    </lineage>
</organism>
<evidence type="ECO:0000313" key="8">
    <source>
        <dbReference type="Proteomes" id="UP000609121"/>
    </source>
</evidence>
<dbReference type="PROSITE" id="PS50895">
    <property type="entry name" value="SURF1"/>
    <property type="match status" value="1"/>
</dbReference>
<dbReference type="RefSeq" id="WP_193180783.1">
    <property type="nucleotide sequence ID" value="NZ_JACVXA010000012.1"/>
</dbReference>
<comment type="similarity">
    <text evidence="2 6">Belongs to the SURF1 family.</text>
</comment>
<keyword evidence="5 6" id="KW-0472">Membrane</keyword>
<evidence type="ECO:0000313" key="7">
    <source>
        <dbReference type="EMBL" id="MBE3637784.1"/>
    </source>
</evidence>
<gene>
    <name evidence="7" type="ORF">ICN82_06140</name>
</gene>
<reference evidence="7" key="1">
    <citation type="submission" date="2020-09" db="EMBL/GenBank/DDBJ databases">
        <title>A novel bacterium of genus Mangrovicoccus, isolated from South China Sea.</title>
        <authorList>
            <person name="Huang H."/>
            <person name="Mo K."/>
            <person name="Hu Y."/>
        </authorList>
    </citation>
    <scope>NUCLEOTIDE SEQUENCE</scope>
    <source>
        <strain evidence="7">HB182678</strain>
    </source>
</reference>
<evidence type="ECO:0000256" key="3">
    <source>
        <dbReference type="ARBA" id="ARBA00022692"/>
    </source>
</evidence>
<keyword evidence="4 6" id="KW-1133">Transmembrane helix</keyword>